<accession>A0A0D9XS53</accession>
<reference evidence="1 2" key="1">
    <citation type="submission" date="2012-08" db="EMBL/GenBank/DDBJ databases">
        <title>Oryza genome evolution.</title>
        <authorList>
            <person name="Wing R.A."/>
        </authorList>
    </citation>
    <scope>NUCLEOTIDE SEQUENCE</scope>
</reference>
<reference evidence="2" key="2">
    <citation type="submission" date="2013-12" db="EMBL/GenBank/DDBJ databases">
        <authorList>
            <person name="Yu Y."/>
            <person name="Lee S."/>
            <person name="de Baynast K."/>
            <person name="Wissotski M."/>
            <person name="Liu L."/>
            <person name="Talag J."/>
            <person name="Goicoechea J."/>
            <person name="Angelova A."/>
            <person name="Jetty R."/>
            <person name="Kudrna D."/>
            <person name="Golser W."/>
            <person name="Rivera L."/>
            <person name="Zhang J."/>
            <person name="Wing R."/>
        </authorList>
    </citation>
    <scope>NUCLEOTIDE SEQUENCE</scope>
</reference>
<dbReference type="AlphaFoldDB" id="A0A0D9XS53"/>
<name>A0A0D9XS53_9ORYZ</name>
<dbReference type="HOGENOM" id="CLU_1629448_0_0_1"/>
<proteinExistence type="predicted"/>
<organism evidence="1 2">
    <name type="scientific">Leersia perrieri</name>
    <dbReference type="NCBI Taxonomy" id="77586"/>
    <lineage>
        <taxon>Eukaryota</taxon>
        <taxon>Viridiplantae</taxon>
        <taxon>Streptophyta</taxon>
        <taxon>Embryophyta</taxon>
        <taxon>Tracheophyta</taxon>
        <taxon>Spermatophyta</taxon>
        <taxon>Magnoliopsida</taxon>
        <taxon>Liliopsida</taxon>
        <taxon>Poales</taxon>
        <taxon>Poaceae</taxon>
        <taxon>BOP clade</taxon>
        <taxon>Oryzoideae</taxon>
        <taxon>Oryzeae</taxon>
        <taxon>Oryzinae</taxon>
        <taxon>Leersia</taxon>
    </lineage>
</organism>
<dbReference type="Gramene" id="LPERR11G10970.1">
    <property type="protein sequence ID" value="LPERR11G10970.1"/>
    <property type="gene ID" value="LPERR11G10970"/>
</dbReference>
<keyword evidence="2" id="KW-1185">Reference proteome</keyword>
<protein>
    <submittedName>
        <fullName evidence="1">Uncharacterized protein</fullName>
    </submittedName>
</protein>
<dbReference type="EnsemblPlants" id="LPERR11G10970.1">
    <property type="protein sequence ID" value="LPERR11G10970.1"/>
    <property type="gene ID" value="LPERR11G10970"/>
</dbReference>
<evidence type="ECO:0000313" key="1">
    <source>
        <dbReference type="EnsemblPlants" id="LPERR11G10970.1"/>
    </source>
</evidence>
<sequence length="163" mass="17376">MQEFRLAGSSLLHFPIMEQFTSSGSSNTDAIIAMSNDGGLSAALTQVVPDSSWLIYHIYMKRRHAPQVIIPPAFGNAGEFMIPPAVGNTGGGQVRFIDFSGQASRVGPSSPSCSIGMTKIGMAMARGIEVIKGSNSGESRIKIASVFCTIARKTCDLHIYVCF</sequence>
<reference evidence="1" key="3">
    <citation type="submission" date="2015-04" db="UniProtKB">
        <authorList>
            <consortium name="EnsemblPlants"/>
        </authorList>
    </citation>
    <scope>IDENTIFICATION</scope>
</reference>
<dbReference type="Proteomes" id="UP000032180">
    <property type="component" value="Chromosome 11"/>
</dbReference>
<evidence type="ECO:0000313" key="2">
    <source>
        <dbReference type="Proteomes" id="UP000032180"/>
    </source>
</evidence>